<keyword evidence="4 6" id="KW-1133">Transmembrane helix</keyword>
<dbReference type="InterPro" id="IPR019108">
    <property type="entry name" value="Caa3_assmbl_CtaG-rel"/>
</dbReference>
<comment type="caution">
    <text evidence="7">The sequence shown here is derived from an EMBL/GenBank/DDBJ whole genome shotgun (WGS) entry which is preliminary data.</text>
</comment>
<dbReference type="EMBL" id="JXLP01000015">
    <property type="protein sequence ID" value="KIL77341.1"/>
    <property type="molecule type" value="Genomic_DNA"/>
</dbReference>
<evidence type="ECO:0000256" key="6">
    <source>
        <dbReference type="SAM" id="Phobius"/>
    </source>
</evidence>
<feature type="transmembrane region" description="Helical" evidence="6">
    <location>
        <begin position="20"/>
        <end position="40"/>
    </location>
</feature>
<keyword evidence="3 6" id="KW-0812">Transmembrane</keyword>
<feature type="transmembrane region" description="Helical" evidence="6">
    <location>
        <begin position="52"/>
        <end position="72"/>
    </location>
</feature>
<reference evidence="7 8" key="1">
    <citation type="submission" date="2015-01" db="EMBL/GenBank/DDBJ databases">
        <title>Genome Assembly of Bacillus badius MTCC 1458.</title>
        <authorList>
            <person name="Verma A."/>
            <person name="Khatri I."/>
            <person name="Mual P."/>
            <person name="Subramanian S."/>
            <person name="Krishnamurthi S."/>
        </authorList>
    </citation>
    <scope>NUCLEOTIDE SEQUENCE [LARGE SCALE GENOMIC DNA]</scope>
    <source>
        <strain evidence="7 8">MTCC 1458</strain>
    </source>
</reference>
<evidence type="ECO:0000313" key="7">
    <source>
        <dbReference type="EMBL" id="KIL77341.1"/>
    </source>
</evidence>
<keyword evidence="2" id="KW-1003">Cell membrane</keyword>
<evidence type="ECO:0000256" key="3">
    <source>
        <dbReference type="ARBA" id="ARBA00022692"/>
    </source>
</evidence>
<feature type="transmembrane region" description="Helical" evidence="6">
    <location>
        <begin position="192"/>
        <end position="214"/>
    </location>
</feature>
<feature type="transmembrane region" description="Helical" evidence="6">
    <location>
        <begin position="84"/>
        <end position="106"/>
    </location>
</feature>
<sequence length="270" mass="29711">MMGSDICYAGEQLSKAAPQVLLALPFLFALCLYLAAVAVSNRYRRKWPYFRTACWVAGISLVLSSVTGPLAARAHVDFTAHMAGHLLLGMAAPLLLVMAAPVTLILRTLPTGAARTLARLLKSKPIRFLSDPAVAALLNVGGLWVLYTTELYRAMHESLFLHLFIHFHVFLAGYLFTAVILYIDPIPHQKSFLYRTLVLILALAGHGILSKYIYAHPPAGVAEAQAKMGGVFMYYGGDAIDMILVFLLCLYWYRSARPRKPLGESVSKTV</sequence>
<keyword evidence="5 6" id="KW-0472">Membrane</keyword>
<dbReference type="Proteomes" id="UP000031982">
    <property type="component" value="Unassembled WGS sequence"/>
</dbReference>
<proteinExistence type="predicted"/>
<gene>
    <name evidence="7" type="ORF">SD77_1584</name>
</gene>
<feature type="transmembrane region" description="Helical" evidence="6">
    <location>
        <begin position="159"/>
        <end position="183"/>
    </location>
</feature>
<evidence type="ECO:0000256" key="1">
    <source>
        <dbReference type="ARBA" id="ARBA00004651"/>
    </source>
</evidence>
<dbReference type="RefSeq" id="WP_052477367.1">
    <property type="nucleotide sequence ID" value="NZ_JARTHD010000064.1"/>
</dbReference>
<name>A0ABR5ASP2_BACBA</name>
<dbReference type="Pfam" id="PF09678">
    <property type="entry name" value="Caa3_CtaG"/>
    <property type="match status" value="1"/>
</dbReference>
<organism evidence="7 8">
    <name type="scientific">Bacillus badius</name>
    <dbReference type="NCBI Taxonomy" id="1455"/>
    <lineage>
        <taxon>Bacteria</taxon>
        <taxon>Bacillati</taxon>
        <taxon>Bacillota</taxon>
        <taxon>Bacilli</taxon>
        <taxon>Bacillales</taxon>
        <taxon>Bacillaceae</taxon>
        <taxon>Pseudobacillus</taxon>
    </lineage>
</organism>
<evidence type="ECO:0000256" key="4">
    <source>
        <dbReference type="ARBA" id="ARBA00022989"/>
    </source>
</evidence>
<keyword evidence="8" id="KW-1185">Reference proteome</keyword>
<evidence type="ECO:0000256" key="2">
    <source>
        <dbReference type="ARBA" id="ARBA00022475"/>
    </source>
</evidence>
<evidence type="ECO:0000313" key="8">
    <source>
        <dbReference type="Proteomes" id="UP000031982"/>
    </source>
</evidence>
<feature type="transmembrane region" description="Helical" evidence="6">
    <location>
        <begin position="234"/>
        <end position="253"/>
    </location>
</feature>
<feature type="transmembrane region" description="Helical" evidence="6">
    <location>
        <begin position="126"/>
        <end position="147"/>
    </location>
</feature>
<comment type="subcellular location">
    <subcellularLocation>
        <location evidence="1">Cell membrane</location>
        <topology evidence="1">Multi-pass membrane protein</topology>
    </subcellularLocation>
</comment>
<evidence type="ECO:0000256" key="5">
    <source>
        <dbReference type="ARBA" id="ARBA00023136"/>
    </source>
</evidence>
<accession>A0ABR5ASP2</accession>
<protein>
    <submittedName>
        <fullName evidence="7">Membrane protein</fullName>
    </submittedName>
</protein>